<dbReference type="Proteomes" id="UP001523216">
    <property type="component" value="Unassembled WGS sequence"/>
</dbReference>
<evidence type="ECO:0000313" key="1">
    <source>
        <dbReference type="EMBL" id="MCM4084227.1"/>
    </source>
</evidence>
<gene>
    <name evidence="1" type="ORF">LXN57_42495</name>
</gene>
<proteinExistence type="predicted"/>
<reference evidence="1 2" key="1">
    <citation type="submission" date="2022-06" db="EMBL/GenBank/DDBJ databases">
        <title>Actinoplanes abujensis sp. nov., isolated from Nigerian arid soil.</title>
        <authorList>
            <person name="Ding P."/>
        </authorList>
    </citation>
    <scope>NUCLEOTIDE SEQUENCE [LARGE SCALE GENOMIC DNA]</scope>
    <source>
        <strain evidence="2">TRM88002</strain>
    </source>
</reference>
<evidence type="ECO:0000313" key="2">
    <source>
        <dbReference type="Proteomes" id="UP001523216"/>
    </source>
</evidence>
<dbReference type="EMBL" id="JAMQOL010000073">
    <property type="protein sequence ID" value="MCM4084227.1"/>
    <property type="molecule type" value="Genomic_DNA"/>
</dbReference>
<accession>A0ABT0YFC7</accession>
<name>A0ABT0YFC7_9ACTN</name>
<organism evidence="1 2">
    <name type="scientific">Paractinoplanes hotanensis</name>
    <dbReference type="NCBI Taxonomy" id="2906497"/>
    <lineage>
        <taxon>Bacteria</taxon>
        <taxon>Bacillati</taxon>
        <taxon>Actinomycetota</taxon>
        <taxon>Actinomycetes</taxon>
        <taxon>Micromonosporales</taxon>
        <taxon>Micromonosporaceae</taxon>
        <taxon>Paractinoplanes</taxon>
    </lineage>
</organism>
<dbReference type="RefSeq" id="WP_251803981.1">
    <property type="nucleotide sequence ID" value="NZ_JAMQOL010000073.1"/>
</dbReference>
<comment type="caution">
    <text evidence="1">The sequence shown here is derived from an EMBL/GenBank/DDBJ whole genome shotgun (WGS) entry which is preliminary data.</text>
</comment>
<keyword evidence="2" id="KW-1185">Reference proteome</keyword>
<sequence>MARIRAFQRSTQRLTVHNTTVECEFETVDDGSSRVLHLSTFGSKDRASVRKSSQSIQLDIDHARKLIVILADFLAEAAVASKKDASTDQ</sequence>
<protein>
    <submittedName>
        <fullName evidence="1">Uncharacterized protein</fullName>
    </submittedName>
</protein>